<dbReference type="GO" id="GO:0020037">
    <property type="term" value="F:heme binding"/>
    <property type="evidence" value="ECO:0007669"/>
    <property type="project" value="InterPro"/>
</dbReference>
<evidence type="ECO:0000256" key="7">
    <source>
        <dbReference type="ARBA" id="ARBA00025737"/>
    </source>
</evidence>
<keyword evidence="6" id="KW-0408">Iron</keyword>
<gene>
    <name evidence="10" type="ORF">N7450_001192</name>
</gene>
<reference evidence="10 11" key="1">
    <citation type="journal article" date="2023" name="IMA Fungus">
        <title>Comparative genomic study of the Penicillium genus elucidates a diverse pangenome and 15 lateral gene transfer events.</title>
        <authorList>
            <person name="Petersen C."/>
            <person name="Sorensen T."/>
            <person name="Nielsen M.R."/>
            <person name="Sondergaard T.E."/>
            <person name="Sorensen J.L."/>
            <person name="Fitzpatrick D.A."/>
            <person name="Frisvad J.C."/>
            <person name="Nielsen K.L."/>
        </authorList>
    </citation>
    <scope>NUCLEOTIDE SEQUENCE [LARGE SCALE GENOMIC DNA]</scope>
    <source>
        <strain evidence="10 11">IBT 29057</strain>
    </source>
</reference>
<organism evidence="10 11">
    <name type="scientific">Penicillium hetheringtonii</name>
    <dbReference type="NCBI Taxonomy" id="911720"/>
    <lineage>
        <taxon>Eukaryota</taxon>
        <taxon>Fungi</taxon>
        <taxon>Dikarya</taxon>
        <taxon>Ascomycota</taxon>
        <taxon>Pezizomycotina</taxon>
        <taxon>Eurotiomycetes</taxon>
        <taxon>Eurotiomycetidae</taxon>
        <taxon>Eurotiales</taxon>
        <taxon>Aspergillaceae</taxon>
        <taxon>Penicillium</taxon>
    </lineage>
</organism>
<evidence type="ECO:0000256" key="5">
    <source>
        <dbReference type="ARBA" id="ARBA00023002"/>
    </source>
</evidence>
<evidence type="ECO:0000256" key="2">
    <source>
        <dbReference type="ARBA" id="ARBA00022559"/>
    </source>
</evidence>
<evidence type="ECO:0000313" key="11">
    <source>
        <dbReference type="Proteomes" id="UP001216150"/>
    </source>
</evidence>
<proteinExistence type="inferred from homology"/>
<feature type="domain" description="DyP dimeric alpha+beta barrel" evidence="9">
    <location>
        <begin position="9"/>
        <end position="107"/>
    </location>
</feature>
<protein>
    <recommendedName>
        <fullName evidence="9">DyP dimeric alpha+beta barrel domain-containing protein</fullName>
    </recommendedName>
</protein>
<feature type="compositionally biased region" description="Basic and acidic residues" evidence="8">
    <location>
        <begin position="342"/>
        <end position="361"/>
    </location>
</feature>
<evidence type="ECO:0000259" key="9">
    <source>
        <dbReference type="Pfam" id="PF21105"/>
    </source>
</evidence>
<name>A0AAD6E3N4_9EURO</name>
<dbReference type="EMBL" id="JAQJAC010000001">
    <property type="protein sequence ID" value="KAJ5600125.1"/>
    <property type="molecule type" value="Genomic_DNA"/>
</dbReference>
<dbReference type="Proteomes" id="UP001216150">
    <property type="component" value="Unassembled WGS sequence"/>
</dbReference>
<dbReference type="GO" id="GO:0004601">
    <property type="term" value="F:peroxidase activity"/>
    <property type="evidence" value="ECO:0007669"/>
    <property type="project" value="UniProtKB-KW"/>
</dbReference>
<evidence type="ECO:0000256" key="8">
    <source>
        <dbReference type="SAM" id="MobiDB-lite"/>
    </source>
</evidence>
<feature type="region of interest" description="Disordered" evidence="8">
    <location>
        <begin position="340"/>
        <end position="389"/>
    </location>
</feature>
<evidence type="ECO:0000256" key="4">
    <source>
        <dbReference type="ARBA" id="ARBA00022723"/>
    </source>
</evidence>
<evidence type="ECO:0000256" key="3">
    <source>
        <dbReference type="ARBA" id="ARBA00022617"/>
    </source>
</evidence>
<sequence>MSHQVDKCNIQGGIWPRMPKEFESYLFYKITNVNRFRNDLKEFISEITTGDQCEKRLAEISLAAENGRPVKIPMSGINVSFTQKGLQKLNLAQINDGLFEKGMYSDLIFEGADIPERLLPEFKPPPGHPAGDDSWRIDLVFIRKNSERGIAKIETNFHLRDLNKTSMESVVVKHGQRRPGDMRGREHFGFEDHISQPQIEGLDPKPGPREPLSCLPGYIFVGHEGDPRKDTTPPWSVEGSFLVFRQLDEKVPEFNKTLAVVVILTVHRFIENAAKNIPNYAGENGAEKLAAHMMGRWKSGAPVALTPDKDDKSLAFRNDFDFRPKQSILGCPFAAHARKMRPRADHKRDLGKDDDFEKGKFTDPLVHDTSNPPDMEYDSDEEPDQGPDKEDASVILRRGITFGPELGPDETEKTTKSRGIYFTCYQSDIRDGFNLLMTPSAISDSCEGWASNSVFPTSKKRAHEDGPGMDPFINQRQRKDHPEGHISLYDGKDPEKTHKLELGTSPWVDQRGGEYFFTPSIRGLRWFCNAPQPQ</sequence>
<dbReference type="GO" id="GO:0046872">
    <property type="term" value="F:metal ion binding"/>
    <property type="evidence" value="ECO:0007669"/>
    <property type="project" value="UniProtKB-KW"/>
</dbReference>
<dbReference type="Pfam" id="PF21105">
    <property type="entry name" value="DyP_N"/>
    <property type="match status" value="1"/>
</dbReference>
<dbReference type="PANTHER" id="PTHR30521:SF4">
    <property type="entry name" value="DEFERROCHELATASE"/>
    <property type="match status" value="1"/>
</dbReference>
<dbReference type="PANTHER" id="PTHR30521">
    <property type="entry name" value="DEFERROCHELATASE/PEROXIDASE"/>
    <property type="match status" value="1"/>
</dbReference>
<keyword evidence="5" id="KW-0560">Oxidoreductase</keyword>
<comment type="cofactor">
    <cofactor evidence="1">
        <name>heme b</name>
        <dbReference type="ChEBI" id="CHEBI:60344"/>
    </cofactor>
</comment>
<dbReference type="InterPro" id="IPR049509">
    <property type="entry name" value="DyP_N"/>
</dbReference>
<dbReference type="SUPFAM" id="SSF54909">
    <property type="entry name" value="Dimeric alpha+beta barrel"/>
    <property type="match status" value="1"/>
</dbReference>
<evidence type="ECO:0000256" key="6">
    <source>
        <dbReference type="ARBA" id="ARBA00023004"/>
    </source>
</evidence>
<dbReference type="PROSITE" id="PS51404">
    <property type="entry name" value="DYP_PEROXIDASE"/>
    <property type="match status" value="1"/>
</dbReference>
<dbReference type="AlphaFoldDB" id="A0AAD6E3N4"/>
<evidence type="ECO:0000313" key="10">
    <source>
        <dbReference type="EMBL" id="KAJ5600125.1"/>
    </source>
</evidence>
<keyword evidence="4" id="KW-0479">Metal-binding</keyword>
<dbReference type="GO" id="GO:0005829">
    <property type="term" value="C:cytosol"/>
    <property type="evidence" value="ECO:0007669"/>
    <property type="project" value="TreeGrafter"/>
</dbReference>
<dbReference type="NCBIfam" id="TIGR01413">
    <property type="entry name" value="Dyp_perox_fam"/>
    <property type="match status" value="1"/>
</dbReference>
<dbReference type="InterPro" id="IPR011008">
    <property type="entry name" value="Dimeric_a/b-barrel"/>
</dbReference>
<keyword evidence="11" id="KW-1185">Reference proteome</keyword>
<dbReference type="InterPro" id="IPR006314">
    <property type="entry name" value="Dyp_peroxidase"/>
</dbReference>
<accession>A0AAD6E3N4</accession>
<keyword evidence="2" id="KW-0575">Peroxidase</keyword>
<comment type="caution">
    <text evidence="10">The sequence shown here is derived from an EMBL/GenBank/DDBJ whole genome shotgun (WGS) entry which is preliminary data.</text>
</comment>
<comment type="similarity">
    <text evidence="7">Belongs to the DyP-type peroxidase family.</text>
</comment>
<feature type="compositionally biased region" description="Acidic residues" evidence="8">
    <location>
        <begin position="375"/>
        <end position="385"/>
    </location>
</feature>
<keyword evidence="3" id="KW-0349">Heme</keyword>
<evidence type="ECO:0000256" key="1">
    <source>
        <dbReference type="ARBA" id="ARBA00001970"/>
    </source>
</evidence>